<dbReference type="Proteomes" id="UP001589647">
    <property type="component" value="Unassembled WGS sequence"/>
</dbReference>
<keyword evidence="16" id="KW-1185">Reference proteome</keyword>
<dbReference type="InterPro" id="IPR000515">
    <property type="entry name" value="MetI-like"/>
</dbReference>
<accession>A0ABV5IZX9</accession>
<dbReference type="Gene3D" id="3.40.50.300">
    <property type="entry name" value="P-loop containing nucleotide triphosphate hydrolases"/>
    <property type="match status" value="1"/>
</dbReference>
<dbReference type="NCBIfam" id="TIGR01727">
    <property type="entry name" value="oligo_HPY"/>
    <property type="match status" value="1"/>
</dbReference>
<evidence type="ECO:0000256" key="7">
    <source>
        <dbReference type="ARBA" id="ARBA00022741"/>
    </source>
</evidence>
<evidence type="ECO:0000256" key="8">
    <source>
        <dbReference type="ARBA" id="ARBA00022840"/>
    </source>
</evidence>
<dbReference type="RefSeq" id="WP_031169951.1">
    <property type="nucleotide sequence ID" value="NZ_BMRC01000045.1"/>
</dbReference>
<dbReference type="EMBL" id="JBHMEI010000112">
    <property type="protein sequence ID" value="MFB9210135.1"/>
    <property type="molecule type" value="Genomic_DNA"/>
</dbReference>
<evidence type="ECO:0000256" key="4">
    <source>
        <dbReference type="ARBA" id="ARBA00022448"/>
    </source>
</evidence>
<dbReference type="SUPFAM" id="SSF52540">
    <property type="entry name" value="P-loop containing nucleoside triphosphate hydrolases"/>
    <property type="match status" value="1"/>
</dbReference>
<dbReference type="PANTHER" id="PTHR43297:SF2">
    <property type="entry name" value="DIPEPTIDE TRANSPORT ATP-BINDING PROTEIN DPPD"/>
    <property type="match status" value="1"/>
</dbReference>
<feature type="domain" description="ABC transmembrane type-1" evidence="14">
    <location>
        <begin position="75"/>
        <end position="264"/>
    </location>
</feature>
<comment type="similarity">
    <text evidence="3">Belongs to the ABC transporter superfamily.</text>
</comment>
<feature type="region of interest" description="Disordered" evidence="12">
    <location>
        <begin position="281"/>
        <end position="301"/>
    </location>
</feature>
<dbReference type="PROSITE" id="PS50928">
    <property type="entry name" value="ABC_TM1"/>
    <property type="match status" value="1"/>
</dbReference>
<evidence type="ECO:0000256" key="2">
    <source>
        <dbReference type="ARBA" id="ARBA00004202"/>
    </source>
</evidence>
<evidence type="ECO:0000256" key="10">
    <source>
        <dbReference type="ARBA" id="ARBA00023136"/>
    </source>
</evidence>
<evidence type="ECO:0000256" key="11">
    <source>
        <dbReference type="RuleBase" id="RU363032"/>
    </source>
</evidence>
<keyword evidence="6 11" id="KW-0812">Transmembrane</keyword>
<dbReference type="InterPro" id="IPR050388">
    <property type="entry name" value="ABC_Ni/Peptide_Import"/>
</dbReference>
<feature type="transmembrane region" description="Helical" evidence="11">
    <location>
        <begin position="79"/>
        <end position="103"/>
    </location>
</feature>
<evidence type="ECO:0000259" key="13">
    <source>
        <dbReference type="PROSITE" id="PS50893"/>
    </source>
</evidence>
<feature type="transmembrane region" description="Helical" evidence="11">
    <location>
        <begin position="239"/>
        <end position="263"/>
    </location>
</feature>
<dbReference type="InterPro" id="IPR027417">
    <property type="entry name" value="P-loop_NTPase"/>
</dbReference>
<dbReference type="CDD" id="cd03257">
    <property type="entry name" value="ABC_NikE_OppD_transporters"/>
    <property type="match status" value="1"/>
</dbReference>
<comment type="caution">
    <text evidence="15">The sequence shown here is derived from an EMBL/GenBank/DDBJ whole genome shotgun (WGS) entry which is preliminary data.</text>
</comment>
<reference evidence="15 16" key="1">
    <citation type="submission" date="2024-09" db="EMBL/GenBank/DDBJ databases">
        <authorList>
            <person name="Sun Q."/>
            <person name="Mori K."/>
        </authorList>
    </citation>
    <scope>NUCLEOTIDE SEQUENCE [LARGE SCALE GENOMIC DNA]</scope>
    <source>
        <strain evidence="15 16">CCM 3426</strain>
    </source>
</reference>
<evidence type="ECO:0000256" key="3">
    <source>
        <dbReference type="ARBA" id="ARBA00005417"/>
    </source>
</evidence>
<dbReference type="PROSITE" id="PS00211">
    <property type="entry name" value="ABC_TRANSPORTER_1"/>
    <property type="match status" value="1"/>
</dbReference>
<keyword evidence="4 11" id="KW-0813">Transport</keyword>
<evidence type="ECO:0000313" key="16">
    <source>
        <dbReference type="Proteomes" id="UP001589647"/>
    </source>
</evidence>
<evidence type="ECO:0000256" key="5">
    <source>
        <dbReference type="ARBA" id="ARBA00022475"/>
    </source>
</evidence>
<dbReference type="InterPro" id="IPR017871">
    <property type="entry name" value="ABC_transporter-like_CS"/>
</dbReference>
<proteinExistence type="inferred from homology"/>
<keyword evidence="7" id="KW-0547">Nucleotide-binding</keyword>
<keyword evidence="5" id="KW-1003">Cell membrane</keyword>
<feature type="domain" description="ABC transporter" evidence="13">
    <location>
        <begin position="304"/>
        <end position="554"/>
    </location>
</feature>
<dbReference type="InterPro" id="IPR003439">
    <property type="entry name" value="ABC_transporter-like_ATP-bd"/>
</dbReference>
<comment type="similarity">
    <text evidence="11">Belongs to the binding-protein-dependent transport system permease family.</text>
</comment>
<dbReference type="PANTHER" id="PTHR43297">
    <property type="entry name" value="OLIGOPEPTIDE TRANSPORT ATP-BINDING PROTEIN APPD"/>
    <property type="match status" value="1"/>
</dbReference>
<dbReference type="PROSITE" id="PS50893">
    <property type="entry name" value="ABC_TRANSPORTER_2"/>
    <property type="match status" value="1"/>
</dbReference>
<protein>
    <submittedName>
        <fullName evidence="15">Dipeptide/oligopeptide/nickel ABC transporter permease/ATP-binding protein</fullName>
    </submittedName>
</protein>
<keyword evidence="8" id="KW-0067">ATP-binding</keyword>
<dbReference type="InterPro" id="IPR035906">
    <property type="entry name" value="MetI-like_sf"/>
</dbReference>
<name>A0ABV5IZX9_9ACTN</name>
<evidence type="ECO:0000256" key="1">
    <source>
        <dbReference type="ARBA" id="ARBA00004141"/>
    </source>
</evidence>
<dbReference type="SUPFAM" id="SSF161098">
    <property type="entry name" value="MetI-like"/>
    <property type="match status" value="1"/>
</dbReference>
<keyword evidence="9 11" id="KW-1133">Transmembrane helix</keyword>
<organism evidence="15 16">
    <name type="scientific">Nonomuraea spiralis</name>
    <dbReference type="NCBI Taxonomy" id="46182"/>
    <lineage>
        <taxon>Bacteria</taxon>
        <taxon>Bacillati</taxon>
        <taxon>Actinomycetota</taxon>
        <taxon>Actinomycetes</taxon>
        <taxon>Streptosporangiales</taxon>
        <taxon>Streptosporangiaceae</taxon>
        <taxon>Nonomuraea</taxon>
    </lineage>
</organism>
<dbReference type="Pfam" id="PF00005">
    <property type="entry name" value="ABC_tran"/>
    <property type="match status" value="1"/>
</dbReference>
<evidence type="ECO:0000259" key="14">
    <source>
        <dbReference type="PROSITE" id="PS50928"/>
    </source>
</evidence>
<sequence length="627" mass="66213">MSWSRTRHHLSSPLGVVTVALLLLLVATAVVAPLLLGDRATEIAGGALQAGPSAAHPFGTDALGRDVLTRTLVATRLSLVLALLVVGIGVACGLIIGTVPVVLGRRAGRAVVAVLNLMVAFPGLLLALFLAMIFGVGARGAVLSMAIAFAPSFARLTHTTASGVANADYVSAARLLRVPRWRILIRHVIPNISEPLVINATSQVGAALLSISALSYIGFGVQPPQYDWGRMLADGLPAIYTNPAAALAPSIMIVVAGLAFVLAGELLTQVLGGSQHGHLRLPSLRSQRRDTAPAETPPPGDEVLRIERLTVTVPGETAPFSPVVDVSMRLRRGEIVGLVGESGSGKSLTAMAAAQLTSYPNVAEADVHQIKGNELRRMRPRDRERLLGTSLAMVFQDPMSSLNPTLKVGRQLAEVAETHERLGRRDAWRRAVDRLSAVLITDPQARAKQYPMAFSGGMRQRASIAMGLMAQPALIVADEPTTALDVTVQKEVLGLLRRISRESDAAVLLISHDIAVVAENASRVLVMYAGRVVEELPVSGLAEAAHPYTRALIASIPDMSTDRSRPLANIPGRPPHASDLPPGCAFAPRCGRADDRCRQARPELADSGGGGAVACWHPLLPVLESEA</sequence>
<dbReference type="CDD" id="cd06261">
    <property type="entry name" value="TM_PBP2"/>
    <property type="match status" value="1"/>
</dbReference>
<dbReference type="InterPro" id="IPR003593">
    <property type="entry name" value="AAA+_ATPase"/>
</dbReference>
<dbReference type="InterPro" id="IPR013563">
    <property type="entry name" value="Oligopep_ABC_C"/>
</dbReference>
<dbReference type="SMART" id="SM00382">
    <property type="entry name" value="AAA"/>
    <property type="match status" value="1"/>
</dbReference>
<feature type="transmembrane region" description="Helical" evidence="11">
    <location>
        <begin position="110"/>
        <end position="136"/>
    </location>
</feature>
<dbReference type="Pfam" id="PF00528">
    <property type="entry name" value="BPD_transp_1"/>
    <property type="match status" value="1"/>
</dbReference>
<evidence type="ECO:0000256" key="12">
    <source>
        <dbReference type="SAM" id="MobiDB-lite"/>
    </source>
</evidence>
<dbReference type="Pfam" id="PF08352">
    <property type="entry name" value="oligo_HPY"/>
    <property type="match status" value="1"/>
</dbReference>
<evidence type="ECO:0000256" key="9">
    <source>
        <dbReference type="ARBA" id="ARBA00022989"/>
    </source>
</evidence>
<evidence type="ECO:0000313" key="15">
    <source>
        <dbReference type="EMBL" id="MFB9210135.1"/>
    </source>
</evidence>
<comment type="subcellular location">
    <subcellularLocation>
        <location evidence="11">Cell membrane</location>
        <topology evidence="11">Multi-pass membrane protein</topology>
    </subcellularLocation>
    <subcellularLocation>
        <location evidence="2">Cell membrane</location>
        <topology evidence="2">Peripheral membrane protein</topology>
    </subcellularLocation>
    <subcellularLocation>
        <location evidence="1">Membrane</location>
        <topology evidence="1">Multi-pass membrane protein</topology>
    </subcellularLocation>
</comment>
<dbReference type="Gene3D" id="1.10.3720.10">
    <property type="entry name" value="MetI-like"/>
    <property type="match status" value="1"/>
</dbReference>
<evidence type="ECO:0000256" key="6">
    <source>
        <dbReference type="ARBA" id="ARBA00022692"/>
    </source>
</evidence>
<keyword evidence="10 11" id="KW-0472">Membrane</keyword>
<gene>
    <name evidence="15" type="ORF">ACFFV7_53755</name>
</gene>